<evidence type="ECO:0000313" key="1">
    <source>
        <dbReference type="EMBL" id="AMO92811.1"/>
    </source>
</evidence>
<accession>A0A127P5V8</accession>
<reference evidence="1 2" key="1">
    <citation type="submission" date="2015-11" db="EMBL/GenBank/DDBJ databases">
        <title>Exploring the genomic traits of fungus-feeding bacterial genus Collimonas.</title>
        <authorList>
            <person name="Song C."/>
            <person name="Schmidt R."/>
            <person name="de Jager V."/>
            <person name="Krzyzanowska D."/>
            <person name="Jongedijk E."/>
            <person name="Cankar K."/>
            <person name="Beekwilder J."/>
            <person name="van Veen A."/>
            <person name="de Boer W."/>
            <person name="van Veen J.A."/>
            <person name="Garbeva P."/>
        </authorList>
    </citation>
    <scope>NUCLEOTIDE SEQUENCE [LARGE SCALE GENOMIC DNA]</scope>
    <source>
        <strain evidence="1 2">Ter6</strain>
    </source>
</reference>
<gene>
    <name evidence="1" type="ORF">CFter6_0080</name>
</gene>
<dbReference type="Proteomes" id="UP000072421">
    <property type="component" value="Chromosome"/>
</dbReference>
<dbReference type="EMBL" id="CP013232">
    <property type="protein sequence ID" value="AMO92811.1"/>
    <property type="molecule type" value="Genomic_DNA"/>
</dbReference>
<name>A0A127P5V8_9BURK</name>
<dbReference type="PATRIC" id="fig|158899.10.peg.79"/>
<dbReference type="AlphaFoldDB" id="A0A127P5V8"/>
<evidence type="ECO:0000313" key="2">
    <source>
        <dbReference type="Proteomes" id="UP000072421"/>
    </source>
</evidence>
<proteinExistence type="predicted"/>
<protein>
    <submittedName>
        <fullName evidence="1">Uncharacterized protein</fullName>
    </submittedName>
</protein>
<sequence>MFDTAFSSSAESQLSILTNAFFQERNGYATDGYQQFKK</sequence>
<organism evidence="1">
    <name type="scientific">Collimonas fungivorans</name>
    <dbReference type="NCBI Taxonomy" id="158899"/>
    <lineage>
        <taxon>Bacteria</taxon>
        <taxon>Pseudomonadati</taxon>
        <taxon>Pseudomonadota</taxon>
        <taxon>Betaproteobacteria</taxon>
        <taxon>Burkholderiales</taxon>
        <taxon>Oxalobacteraceae</taxon>
        <taxon>Collimonas</taxon>
    </lineage>
</organism>